<evidence type="ECO:0000313" key="2">
    <source>
        <dbReference type="Proteomes" id="UP000553343"/>
    </source>
</evidence>
<organism evidence="1 2">
    <name type="scientific">Desulfobacter latus</name>
    <dbReference type="NCBI Taxonomy" id="2292"/>
    <lineage>
        <taxon>Bacteria</taxon>
        <taxon>Pseudomonadati</taxon>
        <taxon>Thermodesulfobacteriota</taxon>
        <taxon>Desulfobacteria</taxon>
        <taxon>Desulfobacterales</taxon>
        <taxon>Desulfobacteraceae</taxon>
        <taxon>Desulfobacter</taxon>
    </lineage>
</organism>
<dbReference type="Gene3D" id="3.90.1640.30">
    <property type="match status" value="1"/>
</dbReference>
<accession>A0A850TB88</accession>
<dbReference type="AlphaFoldDB" id="A0A850TB88"/>
<comment type="caution">
    <text evidence="1">The sequence shown here is derived from an EMBL/GenBank/DDBJ whole genome shotgun (WGS) entry which is preliminary data.</text>
</comment>
<reference evidence="1 2" key="1">
    <citation type="submission" date="2020-06" db="EMBL/GenBank/DDBJ databases">
        <title>High-quality draft genome of sulfate reducer Desulfobacter latus type strain AcrS2 isolated from marine sediment.</title>
        <authorList>
            <person name="Hoppe M."/>
            <person name="Larsen C.K."/>
            <person name="Marshall I.P.G."/>
            <person name="Schramm A."/>
            <person name="Marietou A.G."/>
        </authorList>
    </citation>
    <scope>NUCLEOTIDE SEQUENCE [LARGE SCALE GENOMIC DNA]</scope>
    <source>
        <strain evidence="1 2">AcRS2</strain>
    </source>
</reference>
<dbReference type="EMBL" id="JACADJ010000141">
    <property type="protein sequence ID" value="NWH06912.1"/>
    <property type="molecule type" value="Genomic_DNA"/>
</dbReference>
<protein>
    <recommendedName>
        <fullName evidence="3">Single-stranded-DNA-specific exonuclease RecJ</fullName>
    </recommendedName>
</protein>
<name>A0A850TB88_9BACT</name>
<dbReference type="Proteomes" id="UP000553343">
    <property type="component" value="Unassembled WGS sequence"/>
</dbReference>
<evidence type="ECO:0008006" key="3">
    <source>
        <dbReference type="Google" id="ProtNLM"/>
    </source>
</evidence>
<gene>
    <name evidence="1" type="ORF">HXW94_18350</name>
</gene>
<dbReference type="InterPro" id="IPR038763">
    <property type="entry name" value="DHH_sf"/>
</dbReference>
<keyword evidence="2" id="KW-1185">Reference proteome</keyword>
<dbReference type="RefSeq" id="WP_178368357.1">
    <property type="nucleotide sequence ID" value="NZ_JACADJ010000141.1"/>
</dbReference>
<evidence type="ECO:0000313" key="1">
    <source>
        <dbReference type="EMBL" id="NWH06912.1"/>
    </source>
</evidence>
<sequence length="116" mass="13010">MNGINTLNALSLKDFRIVLIKERSLNQDVYTSCIDAGYPEIIARLIAGRKDVFNKNIFEFSLDAIQPAMTMAGVPTAVDRIVKAIYNDETILIFTDYDVDGCTSMAIRCIFCYTNI</sequence>
<proteinExistence type="predicted"/>
<dbReference type="SUPFAM" id="SSF64182">
    <property type="entry name" value="DHH phosphoesterases"/>
    <property type="match status" value="1"/>
</dbReference>